<dbReference type="OrthoDB" id="3943581at2759"/>
<gene>
    <name evidence="1" type="ORF">LEMA_P111260.1</name>
</gene>
<evidence type="ECO:0000313" key="2">
    <source>
        <dbReference type="Proteomes" id="UP000002668"/>
    </source>
</evidence>
<dbReference type="HOGENOM" id="CLU_086408_0_0_1"/>
<protein>
    <submittedName>
        <fullName evidence="1">Uncharacterized protein</fullName>
    </submittedName>
</protein>
<name>E4ZXW2_LEPMJ</name>
<dbReference type="Proteomes" id="UP000002668">
    <property type="component" value="Genome"/>
</dbReference>
<proteinExistence type="predicted"/>
<dbReference type="EMBL" id="FP929128">
    <property type="protein sequence ID" value="CBX96207.1"/>
    <property type="molecule type" value="Genomic_DNA"/>
</dbReference>
<dbReference type="OMA" id="SMWVRCG"/>
<organism evidence="2">
    <name type="scientific">Leptosphaeria maculans (strain JN3 / isolate v23.1.3 / race Av1-4-5-6-7-8)</name>
    <name type="common">Blackleg fungus</name>
    <name type="synonym">Phoma lingam</name>
    <dbReference type="NCBI Taxonomy" id="985895"/>
    <lineage>
        <taxon>Eukaryota</taxon>
        <taxon>Fungi</taxon>
        <taxon>Dikarya</taxon>
        <taxon>Ascomycota</taxon>
        <taxon>Pezizomycotina</taxon>
        <taxon>Dothideomycetes</taxon>
        <taxon>Pleosporomycetidae</taxon>
        <taxon>Pleosporales</taxon>
        <taxon>Pleosporineae</taxon>
        <taxon>Leptosphaeriaceae</taxon>
        <taxon>Plenodomus</taxon>
        <taxon>Plenodomus lingam/Leptosphaeria maculans species complex</taxon>
    </lineage>
</organism>
<dbReference type="InParanoid" id="E4ZXW2"/>
<sequence length="271" mass="28790">MTASQRIIIIISSAVFLLLFIAISLATTIEVRAPVQKLIQATLVQAARVREPKGFGSAKARLNDTEFDRGDVWHGTSIVSGIPPAATSSSTMTEMQEGMIGFTQAPGVTLSAIWSAEGVLGPPLATASPSAIPVPRPLPAPVMPVVALTYSGNGGPKHCRGELIQKTVFPPPLEQWKSGTCVNLPGEARCGVFFSGKGDNCEAQLFNMENCYNTTRTYVNTVVFMPEERAVGALWRSMYVRCGVEVPEAKMLDPSILGDALKKPGSNNAGG</sequence>
<keyword evidence="2" id="KW-1185">Reference proteome</keyword>
<dbReference type="GeneID" id="13289678"/>
<accession>E4ZXW2</accession>
<dbReference type="AlphaFoldDB" id="E4ZXW2"/>
<dbReference type="VEuPathDB" id="FungiDB:LEMA_P111260.1"/>
<reference evidence="2" key="1">
    <citation type="journal article" date="2011" name="Nat. Commun.">
        <title>Effector diversification within compartments of the Leptosphaeria maculans genome affected by Repeat-Induced Point mutations.</title>
        <authorList>
            <person name="Rouxel T."/>
            <person name="Grandaubert J."/>
            <person name="Hane J.K."/>
            <person name="Hoede C."/>
            <person name="van de Wouw A.P."/>
            <person name="Couloux A."/>
            <person name="Dominguez V."/>
            <person name="Anthouard V."/>
            <person name="Bally P."/>
            <person name="Bourras S."/>
            <person name="Cozijnsen A.J."/>
            <person name="Ciuffetti L.M."/>
            <person name="Degrave A."/>
            <person name="Dilmaghani A."/>
            <person name="Duret L."/>
            <person name="Fudal I."/>
            <person name="Goodwin S.B."/>
            <person name="Gout L."/>
            <person name="Glaser N."/>
            <person name="Linglin J."/>
            <person name="Kema G.H.J."/>
            <person name="Lapalu N."/>
            <person name="Lawrence C.B."/>
            <person name="May K."/>
            <person name="Meyer M."/>
            <person name="Ollivier B."/>
            <person name="Poulain J."/>
            <person name="Schoch C.L."/>
            <person name="Simon A."/>
            <person name="Spatafora J.W."/>
            <person name="Stachowiak A."/>
            <person name="Turgeon B.G."/>
            <person name="Tyler B.M."/>
            <person name="Vincent D."/>
            <person name="Weissenbach J."/>
            <person name="Amselem J."/>
            <person name="Quesneville H."/>
            <person name="Oliver R.P."/>
            <person name="Wincker P."/>
            <person name="Balesdent M.-H."/>
            <person name="Howlett B.J."/>
        </authorList>
    </citation>
    <scope>NUCLEOTIDE SEQUENCE [LARGE SCALE GENOMIC DNA]</scope>
    <source>
        <strain evidence="2">JN3 / isolate v23.1.3 / race Av1-4-5-6-7-8</strain>
    </source>
</reference>
<evidence type="ECO:0000313" key="1">
    <source>
        <dbReference type="EMBL" id="CBX96207.1"/>
    </source>
</evidence>
<dbReference type="eggNOG" id="ENOG502ST9Q">
    <property type="taxonomic scope" value="Eukaryota"/>
</dbReference>